<evidence type="ECO:0000313" key="3">
    <source>
        <dbReference type="Proteomes" id="UP000197174"/>
    </source>
</evidence>
<name>A0A246RS53_9ACTN</name>
<evidence type="ECO:0000259" key="1">
    <source>
        <dbReference type="Pfam" id="PF13577"/>
    </source>
</evidence>
<accession>A0A246RS53</accession>
<dbReference type="RefSeq" id="WP_088642264.1">
    <property type="nucleotide sequence ID" value="NZ_CBDRBW010000049.1"/>
</dbReference>
<evidence type="ECO:0000313" key="2">
    <source>
        <dbReference type="EMBL" id="OWV11947.1"/>
    </source>
</evidence>
<dbReference type="EMBL" id="MZMV01000004">
    <property type="protein sequence ID" value="OWV11947.1"/>
    <property type="molecule type" value="Genomic_DNA"/>
</dbReference>
<dbReference type="InterPro" id="IPR037401">
    <property type="entry name" value="SnoaL-like"/>
</dbReference>
<dbReference type="InterPro" id="IPR032710">
    <property type="entry name" value="NTF2-like_dom_sf"/>
</dbReference>
<dbReference type="AlphaFoldDB" id="A0A246RS53"/>
<sequence length="145" mass="16451">MTSIEPRPVENATYTQLQQFYAEHMSAIDDGEVERWLDTFTDDATIANNARPEPARGRATIAVVAHRLVAEARAQRVVHRHWTGMLQAVWLPDGSVQATSYAMVVETPAAGSPHLWRSTRCRDTLVRSGGRWRIRERYVRHDDVG</sequence>
<protein>
    <recommendedName>
        <fullName evidence="1">SnoaL-like domain-containing protein</fullName>
    </recommendedName>
</protein>
<dbReference type="CDD" id="cd00531">
    <property type="entry name" value="NTF2_like"/>
    <property type="match status" value="1"/>
</dbReference>
<keyword evidence="3" id="KW-1185">Reference proteome</keyword>
<dbReference type="Gene3D" id="3.10.450.50">
    <property type="match status" value="1"/>
</dbReference>
<dbReference type="Pfam" id="PF13577">
    <property type="entry name" value="SnoaL_4"/>
    <property type="match status" value="1"/>
</dbReference>
<dbReference type="SUPFAM" id="SSF54427">
    <property type="entry name" value="NTF2-like"/>
    <property type="match status" value="1"/>
</dbReference>
<organism evidence="2 3">
    <name type="scientific">Micromonospora wenchangensis</name>
    <dbReference type="NCBI Taxonomy" id="1185415"/>
    <lineage>
        <taxon>Bacteria</taxon>
        <taxon>Bacillati</taxon>
        <taxon>Actinomycetota</taxon>
        <taxon>Actinomycetes</taxon>
        <taxon>Micromonosporales</taxon>
        <taxon>Micromonosporaceae</taxon>
        <taxon>Micromonospora</taxon>
    </lineage>
</organism>
<reference evidence="2 3" key="1">
    <citation type="submission" date="2017-03" db="EMBL/GenBank/DDBJ databases">
        <title>Whole genome sequence of Micromonospora wenchangensis, isolated from mangrove soil.</title>
        <authorList>
            <person name="Yang H."/>
        </authorList>
    </citation>
    <scope>NUCLEOTIDE SEQUENCE [LARGE SCALE GENOMIC DNA]</scope>
    <source>
        <strain evidence="2 3">CCTCC AA 2012002</strain>
    </source>
</reference>
<comment type="caution">
    <text evidence="2">The sequence shown here is derived from an EMBL/GenBank/DDBJ whole genome shotgun (WGS) entry which is preliminary data.</text>
</comment>
<dbReference type="OrthoDB" id="9130903at2"/>
<feature type="domain" description="SnoaL-like" evidence="1">
    <location>
        <begin position="13"/>
        <end position="137"/>
    </location>
</feature>
<dbReference type="Proteomes" id="UP000197174">
    <property type="component" value="Unassembled WGS sequence"/>
</dbReference>
<gene>
    <name evidence="2" type="ORF">B5D80_03280</name>
</gene>
<proteinExistence type="predicted"/>